<comment type="catalytic activity">
    <reaction evidence="5">
        <text>glutathione + H2O = L-cysteinylglycine + L-glutamate</text>
        <dbReference type="Rhea" id="RHEA:28807"/>
        <dbReference type="ChEBI" id="CHEBI:15377"/>
        <dbReference type="ChEBI" id="CHEBI:29985"/>
        <dbReference type="ChEBI" id="CHEBI:57925"/>
        <dbReference type="ChEBI" id="CHEBI:61694"/>
        <dbReference type="EC" id="3.4.19.13"/>
    </reaction>
</comment>
<dbReference type="Gene3D" id="3.60.20.40">
    <property type="match status" value="1"/>
</dbReference>
<dbReference type="EMBL" id="JWIN03000032">
    <property type="protein sequence ID" value="KAB1255580.1"/>
    <property type="molecule type" value="Genomic_DNA"/>
</dbReference>
<dbReference type="PANTHER" id="PTHR11686">
    <property type="entry name" value="GAMMA GLUTAMYL TRANSPEPTIDASE"/>
    <property type="match status" value="1"/>
</dbReference>
<reference evidence="6 7" key="1">
    <citation type="journal article" date="2019" name="Mol. Ecol. Resour.">
        <title>Improving Illumina assemblies with Hi-C and long reads: an example with the North African dromedary.</title>
        <authorList>
            <person name="Elbers J.P."/>
            <person name="Rogers M.F."/>
            <person name="Perelman P.L."/>
            <person name="Proskuryakova A.A."/>
            <person name="Serdyukova N.A."/>
            <person name="Johnson W.E."/>
            <person name="Horin P."/>
            <person name="Corander J."/>
            <person name="Murphy D."/>
            <person name="Burger P.A."/>
        </authorList>
    </citation>
    <scope>NUCLEOTIDE SEQUENCE [LARGE SCALE GENOMIC DNA]</scope>
    <source>
        <strain evidence="6">Drom800</strain>
        <tissue evidence="6">Blood</tissue>
    </source>
</reference>
<name>A0A5N4C9R2_CAMDR</name>
<dbReference type="PANTHER" id="PTHR11686:SF56">
    <property type="entry name" value="GLUTATHIONE HYDROLASE 1 PROENZYME-RELATED"/>
    <property type="match status" value="1"/>
</dbReference>
<dbReference type="GO" id="GO:0006751">
    <property type="term" value="P:glutathione catabolic process"/>
    <property type="evidence" value="ECO:0007669"/>
    <property type="project" value="UniProtKB-UniRule"/>
</dbReference>
<comment type="similarity">
    <text evidence="1">Belongs to the gamma-glutamyltransferase family.</text>
</comment>
<dbReference type="InterPro" id="IPR055262">
    <property type="entry name" value="GGT_CS"/>
</dbReference>
<dbReference type="UniPathway" id="UPA00204"/>
<dbReference type="GO" id="GO:0005886">
    <property type="term" value="C:plasma membrane"/>
    <property type="evidence" value="ECO:0007669"/>
    <property type="project" value="TreeGrafter"/>
</dbReference>
<evidence type="ECO:0000256" key="2">
    <source>
        <dbReference type="ARBA" id="ARBA00023180"/>
    </source>
</evidence>
<dbReference type="AlphaFoldDB" id="A0A5N4C9R2"/>
<dbReference type="GO" id="GO:0031179">
    <property type="term" value="P:peptide modification"/>
    <property type="evidence" value="ECO:0007669"/>
    <property type="project" value="TreeGrafter"/>
</dbReference>
<dbReference type="InterPro" id="IPR029055">
    <property type="entry name" value="Ntn_hydrolases_N"/>
</dbReference>
<keyword evidence="5" id="KW-0808">Transferase</keyword>
<dbReference type="EC" id="3.4.19.13" evidence="5"/>
<feature type="active site" description="Nucleophile" evidence="3">
    <location>
        <position position="455"/>
    </location>
</feature>
<gene>
    <name evidence="6" type="ORF">Cadr_000028305</name>
</gene>
<dbReference type="EC" id="2.3.2.2" evidence="5"/>
<dbReference type="PRINTS" id="PR01210">
    <property type="entry name" value="GGTRANSPTASE"/>
</dbReference>
<comment type="caution">
    <text evidence="5">Lacks conserved residue(s) required for the propagation of feature annotation.</text>
</comment>
<keyword evidence="5 6" id="KW-0378">Hydrolase</keyword>
<evidence type="ECO:0000256" key="3">
    <source>
        <dbReference type="PIRSR" id="PIRSR600101-1"/>
    </source>
</evidence>
<sequence>MCFQGQLTLAEDLLLKPHFAACEAMKKRYVLLALLAVALVLLVIGLCLWLPSASKPHNHVYPRAAVAADAQRCSEIGRDALRDGGSAVDAAIAALLCVGLLNAHSMGIGGGLFLTIYNSTTRKAEVINAREVAPRLAFASMFNSSEQSEEGGLSVAVPGEIRGYELAHQRHGRLPWARLFQPSIQLARQGFPVGKALAAALERSRAAIEGRPALCEVFCRDGKVLREGDRVTMPRLADTYETLALEGAQAFYNGSLTAQIVKDIQEAGGIVTAEDLSNYQAELIEHPLSVSLGDAQLYVPSAPLSGPVLALILNILKGYNFSRESVKTPEQKGLTYHRIVEAFRFAYAKRTLLGDPKFVNMTEIDVLLGFHNPPAAACPSALLGANLADSILSGAPPILPSLLTPPLPALGSRQVVRNMSSEFFAAQLRARISDNTTHPTSYYEPEFYTPDDGGTAHLSVVSEDGSAVSATSTINLYFGSKVRSRVSGILFNDEMDDFSSPNIINQFGVPPSPANFIMPGKQPLSSMCPAIIVGQDGRVRMVVGASGGTQITTSTALAIIYSLWFGYDVKRAVEEPRLHNQLLPNTTTLEKDVDQAVAAALKTRRHHTQVTSTFIAVVQAIVRTPDGWAAASDSRKGGEPAGY</sequence>
<proteinExistence type="inferred from homology"/>
<evidence type="ECO:0000256" key="5">
    <source>
        <dbReference type="RuleBase" id="RU368068"/>
    </source>
</evidence>
<dbReference type="SUPFAM" id="SSF56235">
    <property type="entry name" value="N-terminal nucleophile aminohydrolases (Ntn hydrolases)"/>
    <property type="match status" value="1"/>
</dbReference>
<feature type="binding site" evidence="4">
    <location>
        <begin position="473"/>
        <end position="475"/>
    </location>
    <ligand>
        <name>L-glutamate</name>
        <dbReference type="ChEBI" id="CHEBI:29985"/>
    </ligand>
</feature>
<keyword evidence="5" id="KW-0012">Acyltransferase</keyword>
<organism evidence="6 7">
    <name type="scientific">Camelus dromedarius</name>
    <name type="common">Dromedary</name>
    <name type="synonym">Arabian camel</name>
    <dbReference type="NCBI Taxonomy" id="9838"/>
    <lineage>
        <taxon>Eukaryota</taxon>
        <taxon>Metazoa</taxon>
        <taxon>Chordata</taxon>
        <taxon>Craniata</taxon>
        <taxon>Vertebrata</taxon>
        <taxon>Euteleostomi</taxon>
        <taxon>Mammalia</taxon>
        <taxon>Eutheria</taxon>
        <taxon>Laurasiatheria</taxon>
        <taxon>Artiodactyla</taxon>
        <taxon>Tylopoda</taxon>
        <taxon>Camelidae</taxon>
        <taxon>Camelus</taxon>
    </lineage>
</organism>
<dbReference type="GO" id="GO:0002682">
    <property type="term" value="P:regulation of immune system process"/>
    <property type="evidence" value="ECO:0007669"/>
    <property type="project" value="TreeGrafter"/>
</dbReference>
<keyword evidence="7" id="KW-1185">Reference proteome</keyword>
<dbReference type="FunFam" id="3.60.20.40:FF:000007">
    <property type="entry name" value="Glutathione hydrolase 1 proenzyme"/>
    <property type="match status" value="1"/>
</dbReference>
<dbReference type="Gene3D" id="1.10.246.130">
    <property type="match status" value="1"/>
</dbReference>
<dbReference type="FunFam" id="1.10.246.130:FF:000002">
    <property type="entry name" value="glutathione hydrolase 1 proenzyme"/>
    <property type="match status" value="1"/>
</dbReference>
<keyword evidence="5" id="KW-0472">Membrane</keyword>
<evidence type="ECO:0000313" key="7">
    <source>
        <dbReference type="Proteomes" id="UP000299084"/>
    </source>
</evidence>
<feature type="binding site" evidence="4">
    <location>
        <position position="548"/>
    </location>
    <ligand>
        <name>L-glutamate</name>
        <dbReference type="ChEBI" id="CHEBI:29985"/>
    </ligand>
</feature>
<comment type="caution">
    <text evidence="6">The sequence shown here is derived from an EMBL/GenBank/DDBJ whole genome shotgun (WGS) entry which is preliminary data.</text>
</comment>
<comment type="pathway">
    <text evidence="5">Sulfur metabolism; glutathione metabolism.</text>
</comment>
<dbReference type="InterPro" id="IPR000101">
    <property type="entry name" value="GGT_peptidase"/>
</dbReference>
<feature type="transmembrane region" description="Helical" evidence="5">
    <location>
        <begin position="29"/>
        <end position="51"/>
    </location>
</feature>
<dbReference type="GO" id="GO:0103068">
    <property type="term" value="F:leukotriene C4 gamma-glutamyl transferase activity"/>
    <property type="evidence" value="ECO:0007669"/>
    <property type="project" value="UniProtKB-EC"/>
</dbReference>
<dbReference type="Pfam" id="PF01019">
    <property type="entry name" value="G_glu_transpept"/>
    <property type="match status" value="2"/>
</dbReference>
<evidence type="ECO:0000256" key="4">
    <source>
        <dbReference type="PIRSR" id="PIRSR600101-2"/>
    </source>
</evidence>
<feature type="binding site" evidence="4">
    <location>
        <position position="130"/>
    </location>
    <ligand>
        <name>L-glutamate</name>
        <dbReference type="ChEBI" id="CHEBI:29985"/>
    </ligand>
</feature>
<feature type="binding site" evidence="4">
    <location>
        <begin position="525"/>
        <end position="526"/>
    </location>
    <ligand>
        <name>L-glutamate</name>
        <dbReference type="ChEBI" id="CHEBI:29985"/>
    </ligand>
</feature>
<feature type="transmembrane region" description="Helical" evidence="5">
    <location>
        <begin position="90"/>
        <end position="114"/>
    </location>
</feature>
<comment type="subcellular location">
    <subcellularLocation>
        <location evidence="5">Membrane</location>
        <topology evidence="5">Single-pass type II membrane protein</topology>
    </subcellularLocation>
</comment>
<evidence type="ECO:0000256" key="1">
    <source>
        <dbReference type="ARBA" id="ARBA00009381"/>
    </source>
</evidence>
<feature type="binding site" evidence="4">
    <location>
        <position position="497"/>
    </location>
    <ligand>
        <name>L-glutamate</name>
        <dbReference type="ChEBI" id="CHEBI:29985"/>
    </ligand>
</feature>
<evidence type="ECO:0000313" key="6">
    <source>
        <dbReference type="EMBL" id="KAB1255580.1"/>
    </source>
</evidence>
<keyword evidence="5" id="KW-0812">Transmembrane</keyword>
<keyword evidence="5" id="KW-1133">Transmembrane helix</keyword>
<dbReference type="GO" id="GO:0036374">
    <property type="term" value="F:glutathione hydrolase activity"/>
    <property type="evidence" value="ECO:0007669"/>
    <property type="project" value="UniProtKB-UniRule"/>
</dbReference>
<dbReference type="InterPro" id="IPR043137">
    <property type="entry name" value="GGT_ssub_C"/>
</dbReference>
<comment type="catalytic activity">
    <reaction evidence="5">
        <text>an S-substituted glutathione + H2O = an S-substituted L-cysteinylglycine + L-glutamate</text>
        <dbReference type="Rhea" id="RHEA:59468"/>
        <dbReference type="ChEBI" id="CHEBI:15377"/>
        <dbReference type="ChEBI" id="CHEBI:29985"/>
        <dbReference type="ChEBI" id="CHEBI:90779"/>
        <dbReference type="ChEBI" id="CHEBI:143103"/>
        <dbReference type="EC" id="3.4.19.13"/>
    </reaction>
</comment>
<dbReference type="Proteomes" id="UP000299084">
    <property type="component" value="Unassembled WGS sequence"/>
</dbReference>
<comment type="function">
    <text evidence="5">Cleaves the gamma-glutamyl peptide bond of glutathione and glutathione conjugates.</text>
</comment>
<comment type="catalytic activity">
    <reaction evidence="5">
        <text>an N-terminal (5-L-glutamyl)-[peptide] + an alpha-amino acid = 5-L-glutamyl amino acid + an N-terminal L-alpha-aminoacyl-[peptide]</text>
        <dbReference type="Rhea" id="RHEA:23904"/>
        <dbReference type="Rhea" id="RHEA-COMP:9780"/>
        <dbReference type="Rhea" id="RHEA-COMP:9795"/>
        <dbReference type="ChEBI" id="CHEBI:77644"/>
        <dbReference type="ChEBI" id="CHEBI:78597"/>
        <dbReference type="ChEBI" id="CHEBI:78599"/>
        <dbReference type="ChEBI" id="CHEBI:78608"/>
        <dbReference type="EC" id="2.3.2.2"/>
    </reaction>
</comment>
<keyword evidence="2" id="KW-0325">Glycoprotein</keyword>
<dbReference type="GO" id="GO:0050727">
    <property type="term" value="P:regulation of inflammatory response"/>
    <property type="evidence" value="ECO:0007669"/>
    <property type="project" value="TreeGrafter"/>
</dbReference>
<dbReference type="PROSITE" id="PS00462">
    <property type="entry name" value="G_GLU_TRANSPEPTIDASE"/>
    <property type="match status" value="1"/>
</dbReference>
<accession>A0A5N4C9R2</accession>
<dbReference type="InterPro" id="IPR043138">
    <property type="entry name" value="GGT_lsub"/>
</dbReference>
<protein>
    <recommendedName>
        <fullName evidence="5">Glutathione hydrolase</fullName>
        <ecNumber evidence="5">2.3.2.2</ecNumber>
        <ecNumber evidence="5">3.4.19.13</ecNumber>
    </recommendedName>
    <alternativeName>
        <fullName evidence="5">Gamma-glutamyltransferase</fullName>
    </alternativeName>
    <alternativeName>
        <fullName evidence="5">Gamma-glutamyltranspeptidase</fullName>
    </alternativeName>
</protein>